<name>A0A382CXF6_9ZZZZ</name>
<accession>A0A382CXF6</accession>
<organism evidence="1">
    <name type="scientific">marine metagenome</name>
    <dbReference type="NCBI Taxonomy" id="408172"/>
    <lineage>
        <taxon>unclassified sequences</taxon>
        <taxon>metagenomes</taxon>
        <taxon>ecological metagenomes</taxon>
    </lineage>
</organism>
<dbReference type="AlphaFoldDB" id="A0A382CXF6"/>
<sequence>NAGLFRFNQNIVIENSQTIEEGELTSKVIPLEVFDNQVGGVVVANKTEEEFGYFAISANEISNQGDLVATNSNSILLKGLNVDLSRGVINVKSGKDFEAGLDNKGEPKNIGFLGSYYNKRFRATDGRNWFVPDWGVLDVYWGVGQTPIGHAARSMENFCQNYPSPYPGIGAAGDDLSVSIITGGFNALELLAPQNLIYNYYDLYEEPMRPVKPPIDGFGAYINWYVAGASGFTRRTDRQGKKFKPYIDYFRTGSTAAQTLYAQGVFVLNRNEAVTITPKFLGNYGGGYGRGSFDSAVVEVKTSVTNRIEETTETSTIYLISELGSIRPAGTIINNARATVDALTQMPESLIVTRNANMEFDEAHPPSDSIIDYPFNGQFGVGYNAQFNVNWTTYGFRYTNVLSRLNVATETTIEIDGNVDSLGQKISQTQPGSVIIEAKNLNLEAAKIRAEGNLKIKAENLISSKNAILDCQNLSLDIGSSGRLLVIEDLVPDEVYRFGGSMELYEGTWETTWKECDLVFDDNGNIELDDNGFPKYEEKTWPFHYKMLVIDSNSSTTNKVYVQSLKLSGDDIIIKDKIHLQGELVLNSSSVTFDNDFLVVPPPSDVFKWDESVASGVISITNNAV</sequence>
<dbReference type="EMBL" id="UINC01036611">
    <property type="protein sequence ID" value="SVB30850.1"/>
    <property type="molecule type" value="Genomic_DNA"/>
</dbReference>
<gene>
    <name evidence="1" type="ORF">METZ01_LOCUS183704</name>
</gene>
<proteinExistence type="predicted"/>
<reference evidence="1" key="1">
    <citation type="submission" date="2018-05" db="EMBL/GenBank/DDBJ databases">
        <authorList>
            <person name="Lanie J.A."/>
            <person name="Ng W.-L."/>
            <person name="Kazmierczak K.M."/>
            <person name="Andrzejewski T.M."/>
            <person name="Davidsen T.M."/>
            <person name="Wayne K.J."/>
            <person name="Tettelin H."/>
            <person name="Glass J.I."/>
            <person name="Rusch D."/>
            <person name="Podicherti R."/>
            <person name="Tsui H.-C.T."/>
            <person name="Winkler M.E."/>
        </authorList>
    </citation>
    <scope>NUCLEOTIDE SEQUENCE</scope>
</reference>
<protein>
    <submittedName>
        <fullName evidence="1">Uncharacterized protein</fullName>
    </submittedName>
</protein>
<feature type="non-terminal residue" evidence="1">
    <location>
        <position position="1"/>
    </location>
</feature>
<evidence type="ECO:0000313" key="1">
    <source>
        <dbReference type="EMBL" id="SVB30850.1"/>
    </source>
</evidence>
<feature type="non-terminal residue" evidence="1">
    <location>
        <position position="625"/>
    </location>
</feature>